<evidence type="ECO:0000256" key="3">
    <source>
        <dbReference type="RuleBase" id="RU003512"/>
    </source>
</evidence>
<dbReference type="PROSITE" id="PS51257">
    <property type="entry name" value="PROKAR_LIPOPROTEIN"/>
    <property type="match status" value="1"/>
</dbReference>
<protein>
    <submittedName>
        <fullName evidence="6">Zinc transport system substrate-binding protein</fullName>
    </submittedName>
</protein>
<dbReference type="PANTHER" id="PTHR42953">
    <property type="entry name" value="HIGH-AFFINITY ZINC UPTAKE SYSTEM PROTEIN ZNUA-RELATED"/>
    <property type="match status" value="1"/>
</dbReference>
<name>A0A841RQP0_9BACI</name>
<sequence length="330" mass="37812">MIKKLSIILSALFLVACGAEQAKNNVESTETLQVYTTIYPLAYFTEQIGSDHVEVSTILPAGSDPHNFEPTSKTMVDIADSDLFIFNGAQLEIFADKISSTLTNADVTVMEAADGIVFEENHKEEEHHHEEDEHSEDHHHEHNHDEDHSHDDHSHGDIDPHIWLDPLYAVQMAENIKESLIELKPEHKNKFENNFHELKERLLTLDEEFHEQISEAKRKELVVTHAAYGYWEQRYGIEQIAITGISPSDEPSQKKLEEIIEIVKEKNIGFILFEQNVQPKVAQVIQQEAGADILYLHNLSVLTEEEVEANEDYFTLMKRNLEVIDKALEE</sequence>
<organism evidence="6 7">
    <name type="scientific">Gracilibacillus halotolerans</name>
    <dbReference type="NCBI Taxonomy" id="74386"/>
    <lineage>
        <taxon>Bacteria</taxon>
        <taxon>Bacillati</taxon>
        <taxon>Bacillota</taxon>
        <taxon>Bacilli</taxon>
        <taxon>Bacillales</taxon>
        <taxon>Bacillaceae</taxon>
        <taxon>Gracilibacillus</taxon>
    </lineage>
</organism>
<dbReference type="RefSeq" id="WP_221437292.1">
    <property type="nucleotide sequence ID" value="NZ_BAAACU010000055.1"/>
</dbReference>
<dbReference type="Proteomes" id="UP000572212">
    <property type="component" value="Unassembled WGS sequence"/>
</dbReference>
<dbReference type="GO" id="GO:0030001">
    <property type="term" value="P:metal ion transport"/>
    <property type="evidence" value="ECO:0007669"/>
    <property type="project" value="InterPro"/>
</dbReference>
<dbReference type="PANTHER" id="PTHR42953:SF8">
    <property type="entry name" value="ZINT DOMAIN-CONTAINING PROTEIN"/>
    <property type="match status" value="1"/>
</dbReference>
<evidence type="ECO:0000256" key="4">
    <source>
        <dbReference type="SAM" id="MobiDB-lite"/>
    </source>
</evidence>
<dbReference type="PRINTS" id="PR00690">
    <property type="entry name" value="ADHESNFAMILY"/>
</dbReference>
<evidence type="ECO:0000313" key="7">
    <source>
        <dbReference type="Proteomes" id="UP000572212"/>
    </source>
</evidence>
<dbReference type="PRINTS" id="PR00691">
    <property type="entry name" value="ADHESINB"/>
</dbReference>
<feature type="region of interest" description="Disordered" evidence="4">
    <location>
        <begin position="123"/>
        <end position="157"/>
    </location>
</feature>
<dbReference type="InterPro" id="IPR006128">
    <property type="entry name" value="Lipoprotein_PsaA-like"/>
</dbReference>
<dbReference type="InterPro" id="IPR050492">
    <property type="entry name" value="Bact_metal-bind_prot9"/>
</dbReference>
<dbReference type="InterPro" id="IPR006127">
    <property type="entry name" value="ZnuA-like"/>
</dbReference>
<dbReference type="Gene3D" id="3.40.50.1980">
    <property type="entry name" value="Nitrogenase molybdenum iron protein domain"/>
    <property type="match status" value="3"/>
</dbReference>
<dbReference type="SUPFAM" id="SSF53807">
    <property type="entry name" value="Helical backbone' metal receptor"/>
    <property type="match status" value="1"/>
</dbReference>
<proteinExistence type="inferred from homology"/>
<keyword evidence="2 5" id="KW-0732">Signal</keyword>
<comment type="caution">
    <text evidence="6">The sequence shown here is derived from an EMBL/GenBank/DDBJ whole genome shotgun (WGS) entry which is preliminary data.</text>
</comment>
<dbReference type="InterPro" id="IPR006129">
    <property type="entry name" value="AdhesinB"/>
</dbReference>
<keyword evidence="1 3" id="KW-0813">Transport</keyword>
<dbReference type="Pfam" id="PF01297">
    <property type="entry name" value="ZnuA"/>
    <property type="match status" value="1"/>
</dbReference>
<dbReference type="AlphaFoldDB" id="A0A841RQP0"/>
<dbReference type="GO" id="GO:0007155">
    <property type="term" value="P:cell adhesion"/>
    <property type="evidence" value="ECO:0007669"/>
    <property type="project" value="InterPro"/>
</dbReference>
<evidence type="ECO:0000256" key="1">
    <source>
        <dbReference type="ARBA" id="ARBA00022448"/>
    </source>
</evidence>
<dbReference type="EMBL" id="JACHON010000009">
    <property type="protein sequence ID" value="MBB6513244.1"/>
    <property type="molecule type" value="Genomic_DNA"/>
</dbReference>
<feature type="signal peptide" evidence="5">
    <location>
        <begin position="1"/>
        <end position="22"/>
    </location>
</feature>
<feature type="chain" id="PRO_5032497960" evidence="5">
    <location>
        <begin position="23"/>
        <end position="330"/>
    </location>
</feature>
<accession>A0A841RQP0</accession>
<reference evidence="6 7" key="1">
    <citation type="submission" date="2020-08" db="EMBL/GenBank/DDBJ databases">
        <title>Genomic Encyclopedia of Type Strains, Phase IV (KMG-IV): sequencing the most valuable type-strain genomes for metagenomic binning, comparative biology and taxonomic classification.</title>
        <authorList>
            <person name="Goeker M."/>
        </authorList>
    </citation>
    <scope>NUCLEOTIDE SEQUENCE [LARGE SCALE GENOMIC DNA]</scope>
    <source>
        <strain evidence="6 7">DSM 11805</strain>
    </source>
</reference>
<keyword evidence="7" id="KW-1185">Reference proteome</keyword>
<evidence type="ECO:0000313" key="6">
    <source>
        <dbReference type="EMBL" id="MBB6513244.1"/>
    </source>
</evidence>
<comment type="similarity">
    <text evidence="3">Belongs to the bacterial solute-binding protein 9 family.</text>
</comment>
<evidence type="ECO:0000256" key="5">
    <source>
        <dbReference type="SAM" id="SignalP"/>
    </source>
</evidence>
<evidence type="ECO:0000256" key="2">
    <source>
        <dbReference type="ARBA" id="ARBA00022729"/>
    </source>
</evidence>
<dbReference type="GO" id="GO:0046872">
    <property type="term" value="F:metal ion binding"/>
    <property type="evidence" value="ECO:0007669"/>
    <property type="project" value="InterPro"/>
</dbReference>
<gene>
    <name evidence="6" type="ORF">GGQ92_002048</name>
</gene>